<evidence type="ECO:0000256" key="2">
    <source>
        <dbReference type="ARBA" id="ARBA00022475"/>
    </source>
</evidence>
<proteinExistence type="inferred from homology"/>
<comment type="subcellular location">
    <subcellularLocation>
        <location evidence="1 7">Cell inner membrane</location>
        <topology evidence="1 7">Multi-pass membrane protein</topology>
    </subcellularLocation>
</comment>
<protein>
    <recommendedName>
        <fullName evidence="7">TRAP transporter large permease protein</fullName>
    </recommendedName>
</protein>
<keyword evidence="6 7" id="KW-0472">Membrane</keyword>
<evidence type="ECO:0000256" key="1">
    <source>
        <dbReference type="ARBA" id="ARBA00004429"/>
    </source>
</evidence>
<comment type="similarity">
    <text evidence="7">Belongs to the TRAP transporter large permease family.</text>
</comment>
<evidence type="ECO:0000256" key="3">
    <source>
        <dbReference type="ARBA" id="ARBA00022519"/>
    </source>
</evidence>
<comment type="caution">
    <text evidence="9">The sequence shown here is derived from an EMBL/GenBank/DDBJ whole genome shotgun (WGS) entry which is preliminary data.</text>
</comment>
<comment type="function">
    <text evidence="7">Part of the tripartite ATP-independent periplasmic (TRAP) transport system.</text>
</comment>
<evidence type="ECO:0000259" key="8">
    <source>
        <dbReference type="Pfam" id="PF06808"/>
    </source>
</evidence>
<name>A0A5N3PEG5_9HYPH</name>
<feature type="transmembrane region" description="Helical" evidence="7">
    <location>
        <begin position="48"/>
        <end position="71"/>
    </location>
</feature>
<feature type="transmembrane region" description="Helical" evidence="7">
    <location>
        <begin position="274"/>
        <end position="296"/>
    </location>
</feature>
<keyword evidence="7" id="KW-0813">Transport</keyword>
<evidence type="ECO:0000256" key="7">
    <source>
        <dbReference type="RuleBase" id="RU369079"/>
    </source>
</evidence>
<dbReference type="PIRSF" id="PIRSF006066">
    <property type="entry name" value="HI0050"/>
    <property type="match status" value="1"/>
</dbReference>
<feature type="transmembrane region" description="Helical" evidence="7">
    <location>
        <begin position="6"/>
        <end position="36"/>
    </location>
</feature>
<feature type="transmembrane region" description="Helical" evidence="7">
    <location>
        <begin position="399"/>
        <end position="423"/>
    </location>
</feature>
<organism evidence="9 10">
    <name type="scientific">Microvirga brassicacearum</name>
    <dbReference type="NCBI Taxonomy" id="2580413"/>
    <lineage>
        <taxon>Bacteria</taxon>
        <taxon>Pseudomonadati</taxon>
        <taxon>Pseudomonadota</taxon>
        <taxon>Alphaproteobacteria</taxon>
        <taxon>Hyphomicrobiales</taxon>
        <taxon>Methylobacteriaceae</taxon>
        <taxon>Microvirga</taxon>
    </lineage>
</organism>
<evidence type="ECO:0000313" key="9">
    <source>
        <dbReference type="EMBL" id="KAB0268138.1"/>
    </source>
</evidence>
<gene>
    <name evidence="9" type="ORF">FEZ63_05790</name>
</gene>
<evidence type="ECO:0000256" key="4">
    <source>
        <dbReference type="ARBA" id="ARBA00022692"/>
    </source>
</evidence>
<keyword evidence="4 7" id="KW-0812">Transmembrane</keyword>
<dbReference type="Proteomes" id="UP000325684">
    <property type="component" value="Unassembled WGS sequence"/>
</dbReference>
<dbReference type="Pfam" id="PF06808">
    <property type="entry name" value="DctM"/>
    <property type="match status" value="1"/>
</dbReference>
<evidence type="ECO:0000313" key="10">
    <source>
        <dbReference type="Proteomes" id="UP000325684"/>
    </source>
</evidence>
<feature type="transmembrane region" description="Helical" evidence="7">
    <location>
        <begin position="316"/>
        <end position="345"/>
    </location>
</feature>
<feature type="transmembrane region" description="Helical" evidence="7">
    <location>
        <begin position="357"/>
        <end position="379"/>
    </location>
</feature>
<keyword evidence="3 7" id="KW-0997">Cell inner membrane</keyword>
<feature type="transmembrane region" description="Helical" evidence="7">
    <location>
        <begin position="171"/>
        <end position="196"/>
    </location>
</feature>
<dbReference type="EMBL" id="VCMV01000007">
    <property type="protein sequence ID" value="KAB0268138.1"/>
    <property type="molecule type" value="Genomic_DNA"/>
</dbReference>
<keyword evidence="5 7" id="KW-1133">Transmembrane helix</keyword>
<feature type="transmembrane region" description="Helical" evidence="7">
    <location>
        <begin position="217"/>
        <end position="237"/>
    </location>
</feature>
<dbReference type="OrthoDB" id="7374726at2"/>
<evidence type="ECO:0000256" key="6">
    <source>
        <dbReference type="ARBA" id="ARBA00023136"/>
    </source>
</evidence>
<accession>A0A5N3PEG5</accession>
<feature type="transmembrane region" description="Helical" evidence="7">
    <location>
        <begin position="138"/>
        <end position="165"/>
    </location>
</feature>
<dbReference type="GO" id="GO:0005886">
    <property type="term" value="C:plasma membrane"/>
    <property type="evidence" value="ECO:0007669"/>
    <property type="project" value="UniProtKB-SubCell"/>
</dbReference>
<comment type="subunit">
    <text evidence="7">The complex comprises the extracytoplasmic solute receptor protein and the two transmembrane proteins.</text>
</comment>
<reference evidence="9 10" key="1">
    <citation type="journal article" date="2019" name="Microorganisms">
        <title>Genome Insights into the Novel Species Microvirga brassicacearum, a Rapeseed Endophyte with Biotechnological Potential.</title>
        <authorList>
            <person name="Jimenez-Gomez A."/>
            <person name="Saati-Santamaria Z."/>
            <person name="Igual J.M."/>
            <person name="Rivas R."/>
            <person name="Mateos P.F."/>
            <person name="Garcia-Fraile P."/>
        </authorList>
    </citation>
    <scope>NUCLEOTIDE SEQUENCE [LARGE SCALE GENOMIC DNA]</scope>
    <source>
        <strain evidence="9 10">CDVBN77</strain>
    </source>
</reference>
<dbReference type="InterPro" id="IPR010656">
    <property type="entry name" value="DctM"/>
</dbReference>
<sequence>MSTVFILTLVAFFGLALLGMPVAFAMFVASIGYLFVTGRDLGLFSEQILNGLYDSFVLLAVPLFILAANIMNASGVSDRLFEFCQALVGRFRGGLAQVDILVSIIFSGMSGSAIADAAGPGKLVTQMMIKQGRIPPGFAASVAASSATIGPIIPPSIPMVIYAVVSDTSVGYLFLAGVIPGLIMGLAQMGLVGFVARKRNFPRGEGIPLRELPRTSVRAVPALLMPVILLYCIYGGATTPTEAAAIAAAYALMLAVLLYRELSWKEGFKVFVESARATSVVALLIAAAMVFNYVVASERLPEQVALLLQGAEVSPLMFLLLVNLLFLILGCLFDATTMLLVLVPLFLPAARELGIDLVHFGVVIVVNIMIGLITPPYGVLLFVMSGLTGIPLRDIIREIWSFIAILIAALLLMILVPDIVLWLPRQFGYGG</sequence>
<dbReference type="NCBIfam" id="TIGR00786">
    <property type="entry name" value="dctM"/>
    <property type="match status" value="1"/>
</dbReference>
<keyword evidence="10" id="KW-1185">Reference proteome</keyword>
<feature type="transmembrane region" description="Helical" evidence="7">
    <location>
        <begin position="100"/>
        <end position="118"/>
    </location>
</feature>
<dbReference type="RefSeq" id="WP_150942696.1">
    <property type="nucleotide sequence ID" value="NZ_VCMV01000007.1"/>
</dbReference>
<dbReference type="AlphaFoldDB" id="A0A5N3PEG5"/>
<keyword evidence="2" id="KW-1003">Cell membrane</keyword>
<dbReference type="PANTHER" id="PTHR33362">
    <property type="entry name" value="SIALIC ACID TRAP TRANSPORTER PERMEASE PROTEIN SIAT-RELATED"/>
    <property type="match status" value="1"/>
</dbReference>
<feature type="domain" description="TRAP C4-dicarboxylate transport system permease DctM subunit" evidence="8">
    <location>
        <begin position="9"/>
        <end position="418"/>
    </location>
</feature>
<dbReference type="InterPro" id="IPR004681">
    <property type="entry name" value="TRAP_DctM"/>
</dbReference>
<dbReference type="GO" id="GO:0022857">
    <property type="term" value="F:transmembrane transporter activity"/>
    <property type="evidence" value="ECO:0007669"/>
    <property type="project" value="UniProtKB-UniRule"/>
</dbReference>
<evidence type="ECO:0000256" key="5">
    <source>
        <dbReference type="ARBA" id="ARBA00022989"/>
    </source>
</evidence>
<feature type="transmembrane region" description="Helical" evidence="7">
    <location>
        <begin position="243"/>
        <end position="262"/>
    </location>
</feature>